<keyword evidence="2 4" id="KW-0436">Ligase</keyword>
<evidence type="ECO:0000259" key="3">
    <source>
        <dbReference type="Pfam" id="PF00501"/>
    </source>
</evidence>
<reference evidence="4 5" key="1">
    <citation type="submission" date="2016-07" db="EMBL/GenBank/DDBJ databases">
        <title>High microdiversification within the ubiquitous acI lineage of Actinobacteria.</title>
        <authorList>
            <person name="Neuenschwander S.M."/>
            <person name="Salcher M."/>
            <person name="Ghai R."/>
            <person name="Pernthaler J."/>
        </authorList>
    </citation>
    <scope>NUCLEOTIDE SEQUENCE [LARGE SCALE GENOMIC DNA]</scope>
    <source>
        <strain evidence="4">MMS-21-160</strain>
    </source>
</reference>
<evidence type="ECO:0000313" key="4">
    <source>
        <dbReference type="EMBL" id="ASY12838.1"/>
    </source>
</evidence>
<dbReference type="KEGG" id="nhi:B1s21160_00385"/>
<evidence type="ECO:0000256" key="1">
    <source>
        <dbReference type="ARBA" id="ARBA00006432"/>
    </source>
</evidence>
<sequence>MGEKELRDLIPIQAEWSIPQLQENLAVALEGSGPALAVGKVSKKTIDKSIALVVSTSGSTGEAKSVAISSTALIASINASHKFLGATPGDSWSLLLPTTHIAGLNVIFRATALGTKVVDNRNVEKYIDTDFISVVPTQLHKALTNDAKLLEHLTAAEAVLVGGGPISEKMKKDAASKHVQVVTTYGMTEMCGGCIYNQKPLDGVGVRISPAGLIQLSGPMMASGYLSAAGEISQIGNSGWFESNDLGEISNGLLKVLGRADDVIISGGEKISLALVEEMIAKIYPTQDLIAFAMPDEVWGEQLCVGSTSQMQLGKLRQTLGAIYTPKKIYLFDQIPKTVIDKPDRVKASELAKKIKVMDE</sequence>
<evidence type="ECO:0000313" key="5">
    <source>
        <dbReference type="Proteomes" id="UP000217171"/>
    </source>
</evidence>
<dbReference type="Proteomes" id="UP000217171">
    <property type="component" value="Chromosome"/>
</dbReference>
<dbReference type="AlphaFoldDB" id="A0A249K7T4"/>
<dbReference type="Gene3D" id="3.30.300.30">
    <property type="match status" value="1"/>
</dbReference>
<dbReference type="PANTHER" id="PTHR43201">
    <property type="entry name" value="ACYL-COA SYNTHETASE"/>
    <property type="match status" value="1"/>
</dbReference>
<feature type="domain" description="AMP-dependent synthetase/ligase" evidence="3">
    <location>
        <begin position="44"/>
        <end position="201"/>
    </location>
</feature>
<protein>
    <submittedName>
        <fullName evidence="4">O-succinylbenzoic acid--CoA ligase</fullName>
    </submittedName>
</protein>
<dbReference type="InterPro" id="IPR000873">
    <property type="entry name" value="AMP-dep_synth/lig_dom"/>
</dbReference>
<dbReference type="OrthoDB" id="9803968at2"/>
<comment type="similarity">
    <text evidence="1">Belongs to the ATP-dependent AMP-binding enzyme family.</text>
</comment>
<dbReference type="SUPFAM" id="SSF56801">
    <property type="entry name" value="Acetyl-CoA synthetase-like"/>
    <property type="match status" value="1"/>
</dbReference>
<gene>
    <name evidence="4" type="ORF">B1s21160_00385</name>
</gene>
<dbReference type="Pfam" id="PF00501">
    <property type="entry name" value="AMP-binding"/>
    <property type="match status" value="1"/>
</dbReference>
<name>A0A249K7T4_9ACTN</name>
<dbReference type="EMBL" id="CP016771">
    <property type="protein sequence ID" value="ASY12838.1"/>
    <property type="molecule type" value="Genomic_DNA"/>
</dbReference>
<accession>A0A249K7T4</accession>
<dbReference type="InterPro" id="IPR042099">
    <property type="entry name" value="ANL_N_sf"/>
</dbReference>
<organism evidence="4 5">
    <name type="scientific">Candidatus Nanopelagicus hibericus</name>
    <dbReference type="NCBI Taxonomy" id="1884915"/>
    <lineage>
        <taxon>Bacteria</taxon>
        <taxon>Bacillati</taxon>
        <taxon>Actinomycetota</taxon>
        <taxon>Actinomycetes</taxon>
        <taxon>Candidatus Nanopelagicales</taxon>
        <taxon>Candidatus Nanopelagicaceae</taxon>
        <taxon>Candidatus Nanopelagicus</taxon>
    </lineage>
</organism>
<dbReference type="GO" id="GO:0006631">
    <property type="term" value="P:fatty acid metabolic process"/>
    <property type="evidence" value="ECO:0007669"/>
    <property type="project" value="TreeGrafter"/>
</dbReference>
<dbReference type="Gene3D" id="3.40.50.12780">
    <property type="entry name" value="N-terminal domain of ligase-like"/>
    <property type="match status" value="1"/>
</dbReference>
<dbReference type="PANTHER" id="PTHR43201:SF5">
    <property type="entry name" value="MEDIUM-CHAIN ACYL-COA LIGASE ACSF2, MITOCHONDRIAL"/>
    <property type="match status" value="1"/>
</dbReference>
<keyword evidence="5" id="KW-1185">Reference proteome</keyword>
<dbReference type="GO" id="GO:0031956">
    <property type="term" value="F:medium-chain fatty acid-CoA ligase activity"/>
    <property type="evidence" value="ECO:0007669"/>
    <property type="project" value="TreeGrafter"/>
</dbReference>
<proteinExistence type="inferred from homology"/>
<dbReference type="RefSeq" id="WP_095671948.1">
    <property type="nucleotide sequence ID" value="NZ_CP016771.1"/>
</dbReference>
<evidence type="ECO:0000256" key="2">
    <source>
        <dbReference type="ARBA" id="ARBA00022598"/>
    </source>
</evidence>
<dbReference type="InterPro" id="IPR045851">
    <property type="entry name" value="AMP-bd_C_sf"/>
</dbReference>